<dbReference type="EMBL" id="PJNB01000001">
    <property type="protein sequence ID" value="PKW15655.1"/>
    <property type="molecule type" value="Genomic_DNA"/>
</dbReference>
<comment type="caution">
    <text evidence="2">The sequence shown here is derived from an EMBL/GenBank/DDBJ whole genome shotgun (WGS) entry which is preliminary data.</text>
</comment>
<evidence type="ECO:0000313" key="2">
    <source>
        <dbReference type="EMBL" id="PKW15655.1"/>
    </source>
</evidence>
<dbReference type="STRING" id="994479.GCA_000194155_06600"/>
<evidence type="ECO:0000313" key="3">
    <source>
        <dbReference type="Proteomes" id="UP000233786"/>
    </source>
</evidence>
<feature type="compositionally biased region" description="Pro residues" evidence="1">
    <location>
        <begin position="352"/>
        <end position="362"/>
    </location>
</feature>
<keyword evidence="3" id="KW-1185">Reference proteome</keyword>
<proteinExistence type="predicted"/>
<gene>
    <name evidence="2" type="ORF">A8926_3400</name>
</gene>
<protein>
    <submittedName>
        <fullName evidence="2">Uncharacterized protein</fullName>
    </submittedName>
</protein>
<feature type="compositionally biased region" description="Basic and acidic residues" evidence="1">
    <location>
        <begin position="383"/>
        <end position="398"/>
    </location>
</feature>
<reference evidence="2" key="1">
    <citation type="submission" date="2017-12" db="EMBL/GenBank/DDBJ databases">
        <title>Sequencing the genomes of 1000 Actinobacteria strains.</title>
        <authorList>
            <person name="Klenk H.-P."/>
        </authorList>
    </citation>
    <scope>NUCLEOTIDE SEQUENCE [LARGE SCALE GENOMIC DNA]</scope>
    <source>
        <strain evidence="2">DSM 44228</strain>
    </source>
</reference>
<name>A0A2N3XY73_SACSN</name>
<accession>A0A2N3XY73</accession>
<dbReference type="AlphaFoldDB" id="A0A2N3XY73"/>
<evidence type="ECO:0000256" key="1">
    <source>
        <dbReference type="SAM" id="MobiDB-lite"/>
    </source>
</evidence>
<feature type="region of interest" description="Disordered" evidence="1">
    <location>
        <begin position="348"/>
        <end position="401"/>
    </location>
</feature>
<dbReference type="Proteomes" id="UP000233786">
    <property type="component" value="Unassembled WGS sequence"/>
</dbReference>
<sequence length="635" mass="68962">MTSRRNPAFAFWLDYLDSRGGLWEPSGEAVLTVLPDQLAAAHDLPESTLITDDPDIAREDGVQFLGAGHPEIDSAAGAVIDAADVGTLTLPHGSKPMSTEDLLALIRDRMPVDHGRIDATGAPIRTHRATLRLGALVSHTVSAEEQFTEVSECMLDVASLIAWPEHAAARVRDVMAATDTGPARHIPGNALIPALAATHSVLDEAAVSRGRVLAQTADAERAAETTRANEYYAAALAAIEKRRTDADPDRAALLDARAQATIAERDRRLAEIGEKYRHQHKLRPYRLHIIDLPAWRLATDIRRGDRRWPVVFDYLPLLGDLAPTRCPNCDVRAPLVATKTHLGCSACSPVKTTPPPAAPSPPSRNQAAQPTRENPGKTPKTVPTKEKAAAPPRADRKQPVAQPVLPGKAEELEAAAFWNYIGAGENRKLARLIAPDSPLAALTRLYGSAGALRGIGVPTGHTPMKFTCQNYDHPVSGQRGGTAGTLYTDHGTFPYLLLWSPDRLLEEIFPYAAPWHLGMAARMRLKPITHAPPAHHKLDTVAGLLLDRTTARHGLTFTARCLAAWWRLPSPEDLLTRFSPRVIAATVDRAIRYWSGTGNATYPDAAVAFNADESAVRKATAVLQKQLRLDSTRNW</sequence>
<dbReference type="RefSeq" id="WP_010313589.1">
    <property type="nucleotide sequence ID" value="NZ_CP061007.1"/>
</dbReference>
<dbReference type="OrthoDB" id="4759560at2"/>
<organism evidence="2 3">
    <name type="scientific">Saccharopolyspora spinosa</name>
    <dbReference type="NCBI Taxonomy" id="60894"/>
    <lineage>
        <taxon>Bacteria</taxon>
        <taxon>Bacillati</taxon>
        <taxon>Actinomycetota</taxon>
        <taxon>Actinomycetes</taxon>
        <taxon>Pseudonocardiales</taxon>
        <taxon>Pseudonocardiaceae</taxon>
        <taxon>Saccharopolyspora</taxon>
    </lineage>
</organism>